<reference evidence="2" key="1">
    <citation type="submission" date="2023-03" db="EMBL/GenBank/DDBJ databases">
        <title>Massive genome expansion in bonnet fungi (Mycena s.s.) driven by repeated elements and novel gene families across ecological guilds.</title>
        <authorList>
            <consortium name="Lawrence Berkeley National Laboratory"/>
            <person name="Harder C.B."/>
            <person name="Miyauchi S."/>
            <person name="Viragh M."/>
            <person name="Kuo A."/>
            <person name="Thoen E."/>
            <person name="Andreopoulos B."/>
            <person name="Lu D."/>
            <person name="Skrede I."/>
            <person name="Drula E."/>
            <person name="Henrissat B."/>
            <person name="Morin E."/>
            <person name="Kohler A."/>
            <person name="Barry K."/>
            <person name="LaButti K."/>
            <person name="Morin E."/>
            <person name="Salamov A."/>
            <person name="Lipzen A."/>
            <person name="Mereny Z."/>
            <person name="Hegedus B."/>
            <person name="Baldrian P."/>
            <person name="Stursova M."/>
            <person name="Weitz H."/>
            <person name="Taylor A."/>
            <person name="Grigoriev I.V."/>
            <person name="Nagy L.G."/>
            <person name="Martin F."/>
            <person name="Kauserud H."/>
        </authorList>
    </citation>
    <scope>NUCLEOTIDE SEQUENCE</scope>
    <source>
        <strain evidence="2">9144</strain>
    </source>
</reference>
<sequence>MSRKATPEGRQRYTQVRTGPGVMQGETWLKSDVADRASWPQADARLGKPRMIAQGSDELSECRRCTEEQTQGLQRVYRPIETWYRPNVTEPKSQVGERLGVPRMVTKGSDEVSECRRCIGEKARRRAQPLLRGDRSTDAPERKGGSEVQDDKTPRRFNDADGPGRGVNDHQLRAGKRLGVPSIATGVRGCSRGHRGTAGRPRVKCGSPDRALELLWSRNQVMTSSGGVGPGDDIIDLSRSDSDAIRRARDHWQYLAENVTAGSQALAPADVQAVRDVAAAADAAHGTLPRSWGSFSARRHRCRPRARCGGWFGVEAVACWEYTMHASYLEIVTSTKPGSADQVWEEPAESLPRWELAMRQTLGLFGHREPTPPKAPDWFSRDNGHV</sequence>
<feature type="region of interest" description="Disordered" evidence="1">
    <location>
        <begin position="126"/>
        <end position="170"/>
    </location>
</feature>
<name>A0AAD6Y4R6_9AGAR</name>
<evidence type="ECO:0000313" key="2">
    <source>
        <dbReference type="EMBL" id="KAJ7191477.1"/>
    </source>
</evidence>
<feature type="region of interest" description="Disordered" evidence="1">
    <location>
        <begin position="183"/>
        <end position="204"/>
    </location>
</feature>
<feature type="compositionally biased region" description="Basic residues" evidence="1">
    <location>
        <begin position="191"/>
        <end position="203"/>
    </location>
</feature>
<feature type="compositionally biased region" description="Basic and acidic residues" evidence="1">
    <location>
        <begin position="1"/>
        <end position="11"/>
    </location>
</feature>
<feature type="region of interest" description="Disordered" evidence="1">
    <location>
        <begin position="1"/>
        <end position="24"/>
    </location>
</feature>
<comment type="caution">
    <text evidence="2">The sequence shown here is derived from an EMBL/GenBank/DDBJ whole genome shotgun (WGS) entry which is preliminary data.</text>
</comment>
<evidence type="ECO:0000313" key="3">
    <source>
        <dbReference type="Proteomes" id="UP001219525"/>
    </source>
</evidence>
<dbReference type="Proteomes" id="UP001219525">
    <property type="component" value="Unassembled WGS sequence"/>
</dbReference>
<dbReference type="AlphaFoldDB" id="A0AAD6Y4R6"/>
<evidence type="ECO:0000256" key="1">
    <source>
        <dbReference type="SAM" id="MobiDB-lite"/>
    </source>
</evidence>
<accession>A0AAD6Y4R6</accession>
<feature type="compositionally biased region" description="Basic and acidic residues" evidence="1">
    <location>
        <begin position="132"/>
        <end position="159"/>
    </location>
</feature>
<dbReference type="EMBL" id="JARJCW010000132">
    <property type="protein sequence ID" value="KAJ7191477.1"/>
    <property type="molecule type" value="Genomic_DNA"/>
</dbReference>
<feature type="region of interest" description="Disordered" evidence="1">
    <location>
        <begin position="367"/>
        <end position="386"/>
    </location>
</feature>
<protein>
    <submittedName>
        <fullName evidence="2">Uncharacterized protein</fullName>
    </submittedName>
</protein>
<gene>
    <name evidence="2" type="ORF">GGX14DRAFT_407144</name>
</gene>
<keyword evidence="3" id="KW-1185">Reference proteome</keyword>
<proteinExistence type="predicted"/>
<organism evidence="2 3">
    <name type="scientific">Mycena pura</name>
    <dbReference type="NCBI Taxonomy" id="153505"/>
    <lineage>
        <taxon>Eukaryota</taxon>
        <taxon>Fungi</taxon>
        <taxon>Dikarya</taxon>
        <taxon>Basidiomycota</taxon>
        <taxon>Agaricomycotina</taxon>
        <taxon>Agaricomycetes</taxon>
        <taxon>Agaricomycetidae</taxon>
        <taxon>Agaricales</taxon>
        <taxon>Marasmiineae</taxon>
        <taxon>Mycenaceae</taxon>
        <taxon>Mycena</taxon>
    </lineage>
</organism>